<evidence type="ECO:0000313" key="10">
    <source>
        <dbReference type="Proteomes" id="UP000605676"/>
    </source>
</evidence>
<dbReference type="InterPro" id="IPR050738">
    <property type="entry name" value="Sulfatase"/>
</dbReference>
<keyword evidence="3" id="KW-0479">Metal-binding</keyword>
<dbReference type="RefSeq" id="WP_200464740.1">
    <property type="nucleotide sequence ID" value="NZ_JAENRR010000017.1"/>
</dbReference>
<feature type="chain" id="PRO_5047131850" evidence="7">
    <location>
        <begin position="22"/>
        <end position="479"/>
    </location>
</feature>
<feature type="signal peptide" evidence="7">
    <location>
        <begin position="1"/>
        <end position="21"/>
    </location>
</feature>
<dbReference type="InterPro" id="IPR000917">
    <property type="entry name" value="Sulfatase_N"/>
</dbReference>
<evidence type="ECO:0000313" key="9">
    <source>
        <dbReference type="EMBL" id="MBK3517510.1"/>
    </source>
</evidence>
<dbReference type="Gene3D" id="3.40.720.10">
    <property type="entry name" value="Alkaline Phosphatase, subunit A"/>
    <property type="match status" value="1"/>
</dbReference>
<dbReference type="PANTHER" id="PTHR42693:SF42">
    <property type="entry name" value="ARYLSULFATASE G"/>
    <property type="match status" value="1"/>
</dbReference>
<keyword evidence="10" id="KW-1185">Reference proteome</keyword>
<gene>
    <name evidence="9" type="ORF">JIV24_09195</name>
</gene>
<comment type="similarity">
    <text evidence="2">Belongs to the sulfatase family.</text>
</comment>
<dbReference type="PANTHER" id="PTHR42693">
    <property type="entry name" value="ARYLSULFATASE FAMILY MEMBER"/>
    <property type="match status" value="1"/>
</dbReference>
<reference evidence="9 10" key="1">
    <citation type="submission" date="2021-01" db="EMBL/GenBank/DDBJ databases">
        <title>Carboxyliciviraga sp.nov., isolated from coastal sediments.</title>
        <authorList>
            <person name="Lu D."/>
            <person name="Zhang T."/>
        </authorList>
    </citation>
    <scope>NUCLEOTIDE SEQUENCE [LARGE SCALE GENOMIC DNA]</scope>
    <source>
        <strain evidence="9 10">N1Y132</strain>
    </source>
</reference>
<evidence type="ECO:0000256" key="2">
    <source>
        <dbReference type="ARBA" id="ARBA00008779"/>
    </source>
</evidence>
<keyword evidence="6" id="KW-0106">Calcium</keyword>
<dbReference type="Proteomes" id="UP000605676">
    <property type="component" value="Unassembled WGS sequence"/>
</dbReference>
<evidence type="ECO:0000256" key="3">
    <source>
        <dbReference type="ARBA" id="ARBA00022723"/>
    </source>
</evidence>
<accession>A0ABS1HIK6</accession>
<evidence type="ECO:0000256" key="7">
    <source>
        <dbReference type="SAM" id="SignalP"/>
    </source>
</evidence>
<dbReference type="Pfam" id="PF00884">
    <property type="entry name" value="Sulfatase"/>
    <property type="match status" value="1"/>
</dbReference>
<keyword evidence="5" id="KW-0378">Hydrolase</keyword>
<dbReference type="EMBL" id="JAENRR010000017">
    <property type="protein sequence ID" value="MBK3517510.1"/>
    <property type="molecule type" value="Genomic_DNA"/>
</dbReference>
<dbReference type="SUPFAM" id="SSF53649">
    <property type="entry name" value="Alkaline phosphatase-like"/>
    <property type="match status" value="1"/>
</dbReference>
<protein>
    <submittedName>
        <fullName evidence="9">Sulfatase-like hydrolase/transferase</fullName>
    </submittedName>
</protein>
<evidence type="ECO:0000259" key="8">
    <source>
        <dbReference type="Pfam" id="PF00884"/>
    </source>
</evidence>
<keyword evidence="4 7" id="KW-0732">Signal</keyword>
<organism evidence="9 10">
    <name type="scientific">Carboxylicivirga marina</name>
    <dbReference type="NCBI Taxonomy" id="2800988"/>
    <lineage>
        <taxon>Bacteria</taxon>
        <taxon>Pseudomonadati</taxon>
        <taxon>Bacteroidota</taxon>
        <taxon>Bacteroidia</taxon>
        <taxon>Marinilabiliales</taxon>
        <taxon>Marinilabiliaceae</taxon>
        <taxon>Carboxylicivirga</taxon>
    </lineage>
</organism>
<feature type="domain" description="Sulfatase N-terminal" evidence="8">
    <location>
        <begin position="29"/>
        <end position="373"/>
    </location>
</feature>
<dbReference type="InterPro" id="IPR017850">
    <property type="entry name" value="Alkaline_phosphatase_core_sf"/>
</dbReference>
<evidence type="ECO:0000256" key="5">
    <source>
        <dbReference type="ARBA" id="ARBA00022801"/>
    </source>
</evidence>
<evidence type="ECO:0000256" key="1">
    <source>
        <dbReference type="ARBA" id="ARBA00001913"/>
    </source>
</evidence>
<evidence type="ECO:0000256" key="4">
    <source>
        <dbReference type="ARBA" id="ARBA00022729"/>
    </source>
</evidence>
<evidence type="ECO:0000256" key="6">
    <source>
        <dbReference type="ARBA" id="ARBA00022837"/>
    </source>
</evidence>
<sequence length="479" mass="54256">MKKLLSAFLFAALFTSVISCTADKPAKKPNIIFLFADDQCFNTINATGNNEIITPNLDKLVNNGAYFAHNFNMGAWNGAVCIASRTMINTGRSVWKAHAIEKQLKKPEYTETFWGNLMENAGYETYMTGKWHVKADAKKMFNNVGTVRSGMPKQTDERYNRTFTEEGDEGWKPWKEEYGGFWQGGKHWTEVLGDEALGFIDDTKTKDKPFFMYLAFNAPHDPRQSPKEFVDMYPLENIAVPETFMPEYANQDKIGNGPALRDERLAPFPRTEYSVKVNRQEYYAIISHMDREIGRIIDALKASGEMDNTYIFYTADHGLACGNHGLIGKQSLYDHSTRSPLIVIGPDIPKGSKVEADVYLQDIMPTALELAGAEQPAYVEFSSLLALAQGKQTESAYDAIYGCYRDLQRSIRKDGYKLIAYPEVPQLLLYDLNKDPQEMNDISAQQPEKVKAMFAELVQLQKDMDDPLDIQGNFMELLK</sequence>
<comment type="caution">
    <text evidence="9">The sequence shown here is derived from an EMBL/GenBank/DDBJ whole genome shotgun (WGS) entry which is preliminary data.</text>
</comment>
<dbReference type="CDD" id="cd16155">
    <property type="entry name" value="sulfatase_like"/>
    <property type="match status" value="1"/>
</dbReference>
<proteinExistence type="inferred from homology"/>
<dbReference type="PROSITE" id="PS51257">
    <property type="entry name" value="PROKAR_LIPOPROTEIN"/>
    <property type="match status" value="1"/>
</dbReference>
<comment type="cofactor">
    <cofactor evidence="1">
        <name>Ca(2+)</name>
        <dbReference type="ChEBI" id="CHEBI:29108"/>
    </cofactor>
</comment>
<name>A0ABS1HIK6_9BACT</name>